<evidence type="ECO:0000256" key="7">
    <source>
        <dbReference type="ARBA" id="ARBA00023288"/>
    </source>
</evidence>
<dbReference type="InterPro" id="IPR043427">
    <property type="entry name" value="YscJ/FliF"/>
</dbReference>
<evidence type="ECO:0000313" key="11">
    <source>
        <dbReference type="Proteomes" id="UP000187280"/>
    </source>
</evidence>
<dbReference type="PANTHER" id="PTHR30046:SF2">
    <property type="entry name" value="YOP PROTEINS TRANSLOCATION LIPOPROTEIN J"/>
    <property type="match status" value="1"/>
</dbReference>
<dbReference type="Proteomes" id="UP000187280">
    <property type="component" value="Unassembled WGS sequence"/>
</dbReference>
<name>A0A1H3Y1N9_9GAMM</name>
<organism evidence="10 11">
    <name type="scientific">Lonsdalea quercina</name>
    <dbReference type="NCBI Taxonomy" id="71657"/>
    <lineage>
        <taxon>Bacteria</taxon>
        <taxon>Pseudomonadati</taxon>
        <taxon>Pseudomonadota</taxon>
        <taxon>Gammaproteobacteria</taxon>
        <taxon>Enterobacterales</taxon>
        <taxon>Pectobacteriaceae</taxon>
        <taxon>Lonsdalea</taxon>
    </lineage>
</organism>
<proteinExistence type="inferred from homology"/>
<dbReference type="EMBL" id="FNQS01000002">
    <property type="protein sequence ID" value="SEA05493.1"/>
    <property type="molecule type" value="Genomic_DNA"/>
</dbReference>
<dbReference type="Gene3D" id="3.30.300.30">
    <property type="match status" value="1"/>
</dbReference>
<dbReference type="PROSITE" id="PS51257">
    <property type="entry name" value="PROKAR_LIPOPROTEIN"/>
    <property type="match status" value="1"/>
</dbReference>
<dbReference type="GeneID" id="97763770"/>
<comment type="subcellular location">
    <subcellularLocation>
        <location evidence="1">Cell outer membrane</location>
        <topology evidence="1">Lipid-anchor</topology>
    </subcellularLocation>
</comment>
<comment type="similarity">
    <text evidence="2 8">Belongs to the YscJ lipoprotein family.</text>
</comment>
<evidence type="ECO:0000313" key="10">
    <source>
        <dbReference type="EMBL" id="SEA05493.1"/>
    </source>
</evidence>
<keyword evidence="7 8" id="KW-0449">Lipoprotein</keyword>
<reference evidence="10 11" key="1">
    <citation type="submission" date="2016-10" db="EMBL/GenBank/DDBJ databases">
        <authorList>
            <person name="de Groot N.N."/>
        </authorList>
    </citation>
    <scope>NUCLEOTIDE SEQUENCE [LARGE SCALE GENOMIC DNA]</scope>
    <source>
        <strain evidence="10 11">ATCC 29281</strain>
    </source>
</reference>
<evidence type="ECO:0000256" key="2">
    <source>
        <dbReference type="ARBA" id="ARBA00009509"/>
    </source>
</evidence>
<dbReference type="PANTHER" id="PTHR30046">
    <property type="entry name" value="FLAGELLAR M-RING PROTEIN"/>
    <property type="match status" value="1"/>
</dbReference>
<keyword evidence="3 8" id="KW-0732">Signal</keyword>
<dbReference type="Gene3D" id="3.30.70.1530">
    <property type="entry name" value="Hypothetical protein rpa1041"/>
    <property type="match status" value="1"/>
</dbReference>
<dbReference type="InterPro" id="IPR003282">
    <property type="entry name" value="T3SS_SctJ"/>
</dbReference>
<gene>
    <name evidence="10" type="ORF">SAMN02982996_00854</name>
</gene>
<dbReference type="InterPro" id="IPR006182">
    <property type="entry name" value="FliF_N_dom"/>
</dbReference>
<dbReference type="eggNOG" id="COG4669">
    <property type="taxonomic scope" value="Bacteria"/>
</dbReference>
<evidence type="ECO:0000259" key="9">
    <source>
        <dbReference type="Pfam" id="PF01514"/>
    </source>
</evidence>
<evidence type="ECO:0000256" key="8">
    <source>
        <dbReference type="RuleBase" id="RU364102"/>
    </source>
</evidence>
<keyword evidence="4 8" id="KW-0472">Membrane</keyword>
<dbReference type="InterPro" id="IPR045851">
    <property type="entry name" value="AMP-bd_C_sf"/>
</dbReference>
<feature type="transmembrane region" description="Helical" evidence="8">
    <location>
        <begin position="222"/>
        <end position="244"/>
    </location>
</feature>
<dbReference type="GO" id="GO:0009279">
    <property type="term" value="C:cell outer membrane"/>
    <property type="evidence" value="ECO:0007669"/>
    <property type="project" value="UniProtKB-SubCell"/>
</dbReference>
<evidence type="ECO:0000256" key="6">
    <source>
        <dbReference type="ARBA" id="ARBA00023237"/>
    </source>
</evidence>
<dbReference type="PRINTS" id="PR01338">
    <property type="entry name" value="TYPE3OMKPROT"/>
</dbReference>
<accession>A0A1H3Y1N9</accession>
<dbReference type="RefSeq" id="WP_026742556.1">
    <property type="nucleotide sequence ID" value="NZ_FNQS01000002.1"/>
</dbReference>
<dbReference type="STRING" id="71657.SAMN02982996_00854"/>
<dbReference type="NCBIfam" id="TIGR02544">
    <property type="entry name" value="III_secr_YscJ"/>
    <property type="match status" value="1"/>
</dbReference>
<dbReference type="AlphaFoldDB" id="A0A1H3Y1N9"/>
<dbReference type="GO" id="GO:0009306">
    <property type="term" value="P:protein secretion"/>
    <property type="evidence" value="ECO:0007669"/>
    <property type="project" value="InterPro"/>
</dbReference>
<evidence type="ECO:0000256" key="3">
    <source>
        <dbReference type="ARBA" id="ARBA00022729"/>
    </source>
</evidence>
<evidence type="ECO:0000256" key="4">
    <source>
        <dbReference type="ARBA" id="ARBA00023136"/>
    </source>
</evidence>
<dbReference type="Pfam" id="PF01514">
    <property type="entry name" value="YscJ_FliF"/>
    <property type="match status" value="1"/>
</dbReference>
<feature type="domain" description="Flagellar M-ring N-terminal" evidence="9">
    <location>
        <begin position="24"/>
        <end position="181"/>
    </location>
</feature>
<evidence type="ECO:0000256" key="5">
    <source>
        <dbReference type="ARBA" id="ARBA00023139"/>
    </source>
</evidence>
<protein>
    <recommendedName>
        <fullName evidence="8">Lipoprotein</fullName>
    </recommendedName>
</protein>
<sequence length="258" mass="28379">MRHCALKRGLLLLLIWILAGCGDRVELYRNLSENDANEVIAELGSYHIDAEKSIDKTGITLLIDAYDIERAVNILNAAGLPRQNRTNLGEVFQKTGVISTPLEERARYIYALSQEVESTLSQIDGIVVARVHVVLPERIAPGEPIQPASAAVFIKHRADLDPDSIRPRIRRMVASSIPGLSGKSDKDLSIVFSLAKPYQDSVETVSLGPLKLTPQGVNHLQWAGFFLALVIAGGVGGLMAKPWWRQQQARKKPTTQES</sequence>
<keyword evidence="8" id="KW-1133">Transmembrane helix</keyword>
<evidence type="ECO:0000256" key="1">
    <source>
        <dbReference type="ARBA" id="ARBA00004459"/>
    </source>
</evidence>
<keyword evidence="11" id="KW-1185">Reference proteome</keyword>
<keyword evidence="6 8" id="KW-0998">Cell outer membrane</keyword>
<keyword evidence="8" id="KW-0812">Transmembrane</keyword>
<keyword evidence="5 8" id="KW-0564">Palmitate</keyword>